<protein>
    <submittedName>
        <fullName evidence="1">Uncharacterized protein</fullName>
    </submittedName>
</protein>
<sequence>MKNLFRQKRTTVNTIELIDYPSNSLGFHLGQYLFKKGFNPCTILEKEDIYRLLITKDTSVKEQFGMYFYLFGNGDASFDTLSEMLVGLLAYPFDIKHFCNQYKAGKNALRFYDLDHYKMLHLPLDRIKDTFLIR</sequence>
<proteinExistence type="predicted"/>
<accession>A0A345HE63</accession>
<dbReference type="OrthoDB" id="6157812at2"/>
<dbReference type="RefSeq" id="WP_114678631.1">
    <property type="nucleotide sequence ID" value="NZ_CP031188.1"/>
</dbReference>
<name>A0A345HE63_9FLAO</name>
<gene>
    <name evidence="1" type="ORF">DVK85_11795</name>
</gene>
<dbReference type="AlphaFoldDB" id="A0A345HE63"/>
<reference evidence="1 2" key="1">
    <citation type="submission" date="2018-07" db="EMBL/GenBank/DDBJ databases">
        <title>Complete genome sequence of Flavobacterium arcticum type strain SM1502T.</title>
        <authorList>
            <person name="Li Y."/>
            <person name="Li D.-D."/>
        </authorList>
    </citation>
    <scope>NUCLEOTIDE SEQUENCE [LARGE SCALE GENOMIC DNA]</scope>
    <source>
        <strain evidence="1 2">SM1502</strain>
    </source>
</reference>
<evidence type="ECO:0000313" key="1">
    <source>
        <dbReference type="EMBL" id="AXG74873.1"/>
    </source>
</evidence>
<dbReference type="KEGG" id="fat:DVK85_11795"/>
<dbReference type="Proteomes" id="UP000253951">
    <property type="component" value="Chromosome"/>
</dbReference>
<keyword evidence="2" id="KW-1185">Reference proteome</keyword>
<dbReference type="EMBL" id="CP031188">
    <property type="protein sequence ID" value="AXG74873.1"/>
    <property type="molecule type" value="Genomic_DNA"/>
</dbReference>
<organism evidence="1 2">
    <name type="scientific">Flavobacterium arcticum</name>
    <dbReference type="NCBI Taxonomy" id="1784713"/>
    <lineage>
        <taxon>Bacteria</taxon>
        <taxon>Pseudomonadati</taxon>
        <taxon>Bacteroidota</taxon>
        <taxon>Flavobacteriia</taxon>
        <taxon>Flavobacteriales</taxon>
        <taxon>Flavobacteriaceae</taxon>
        <taxon>Flavobacterium</taxon>
    </lineage>
</organism>
<evidence type="ECO:0000313" key="2">
    <source>
        <dbReference type="Proteomes" id="UP000253951"/>
    </source>
</evidence>